<evidence type="ECO:0000256" key="9">
    <source>
        <dbReference type="RuleBase" id="RU003357"/>
    </source>
</evidence>
<dbReference type="InterPro" id="IPR012910">
    <property type="entry name" value="Plug_dom"/>
</dbReference>
<dbReference type="NCBIfam" id="TIGR04057">
    <property type="entry name" value="SusC_RagA_signa"/>
    <property type="match status" value="1"/>
</dbReference>
<sequence>MKIKVDNSFLEMPLRFLTKVGLSMYLVLFLCSVVNAQDIQTVHEVSGTVTDASDGETLLGVNIMVVGTTTGTTTDMEGNYTLSVPSTDSQLRFSYIGYQPVVVNVEGRSTIDVEMEISAILGEDIVVTGYSAQRRIDLTGSISVADVPQMQKIAESSVSRQLQGQVSGVTVSQSGQPGDEPSVRIRGIGNFGNVSPLYVVDGVPTSTIGDLNPRDVESLQVLKDASAASIYGARASNGVIIITTKQGRPGLRVSFDSYVGYETPKHHGNAFNIASPMEMAELEWLAYNNSGLTPSSSLYGDGTTPQLPDYIAPAGAMEGEVNHDDYYVNPYYTNTGDLGNFYRITRANKQGTNWFQEIFKPAYTVNSNLAISGGTDDASYMLSLNYINQEGTLLRTYNERYTLRVNTQFNLKENIRIGQNASIAVWENPQSGSLDEGTATGMVYRQQPIIPVYDIAGNFAGNFGAPLGNASNPVAQRERTRNNTGENNRIFGNVFAEIDFLESVTFRSNFGGSYATSNWSWFQFPEYENAENAVVNLYGDGAWNGTNWTWTNTVTYTDLLAEVHNINIVLGTEANEDTGRERGGTRTDYFSFNPNYVNLSNGAGDPTNYSWQYENALFSVFGRAEYNYDNRYLLNATVRRDGSSRFLDNRYGLFPSGSIGWRISEEAFMRDVNWLTNLQLRAGYGVMGNQLNVASDNAYSLFGGNQLSTFYPITGGPTIFQGFAQTRIGNPAARWEESHTMNIGVNTMLFDGALEIDMDFYKNDVRDLLFNPELPGQAGLASQPYVNVGNVENKGLDMSITGRRDISQDFNINATVNFTTYSNEVVKIAEGVDNFDGTSRRFGSGNPIVRNQVGWPISTFFGYKIEGFWNEQSEIDQANASAGGVYQEEAALGRFRYADVNGDGRITADDRTRLGDPHPDFTYGLDLTVNYKSFDVSAFFYGSEGNDIWNQVKWWTDFYPSFQGAKSKTALYNSWTPDNHDAKAPIQENAGSTATNLVPNSYYVEDGSYLRLRTIQVGYSFTPDMLSYVGLNRLRVYVQAQNLFTITNYSGPDPEVGNTQSANASTTSFGVDEGAYPTSRQFLFGFNLGF</sequence>
<comment type="similarity">
    <text evidence="8 9">Belongs to the TonB-dependent receptor family.</text>
</comment>
<dbReference type="InterPro" id="IPR023997">
    <property type="entry name" value="TonB-dep_OMP_SusC/RagA_CS"/>
</dbReference>
<feature type="domain" description="TonB-dependent receptor-like beta-barrel" evidence="10">
    <location>
        <begin position="434"/>
        <end position="932"/>
    </location>
</feature>
<reference evidence="12" key="2">
    <citation type="submission" date="2024-05" db="EMBL/GenBank/DDBJ databases">
        <title>Rhodohalobacter halophilus gen. nov., sp. nov., a moderately halophilic member of the family Balneolaceae.</title>
        <authorList>
            <person name="Xia J."/>
        </authorList>
    </citation>
    <scope>NUCLEOTIDE SEQUENCE</scope>
    <source>
        <strain evidence="12">WB101</strain>
    </source>
</reference>
<keyword evidence="7 8" id="KW-0998">Cell outer membrane</keyword>
<feature type="domain" description="TonB-dependent receptor plug" evidence="11">
    <location>
        <begin position="136"/>
        <end position="239"/>
    </location>
</feature>
<comment type="caution">
    <text evidence="12">The sequence shown here is derived from an EMBL/GenBank/DDBJ whole genome shotgun (WGS) entry which is preliminary data.</text>
</comment>
<dbReference type="Gene3D" id="2.60.40.1120">
    <property type="entry name" value="Carboxypeptidase-like, regulatory domain"/>
    <property type="match status" value="1"/>
</dbReference>
<evidence type="ECO:0000259" key="11">
    <source>
        <dbReference type="Pfam" id="PF07715"/>
    </source>
</evidence>
<dbReference type="RefSeq" id="WP_237853283.1">
    <property type="nucleotide sequence ID" value="NZ_JAKLWS010000007.1"/>
</dbReference>
<dbReference type="Pfam" id="PF13715">
    <property type="entry name" value="CarbopepD_reg_2"/>
    <property type="match status" value="1"/>
</dbReference>
<evidence type="ECO:0000256" key="5">
    <source>
        <dbReference type="ARBA" id="ARBA00023077"/>
    </source>
</evidence>
<dbReference type="InterPro" id="IPR039426">
    <property type="entry name" value="TonB-dep_rcpt-like"/>
</dbReference>
<evidence type="ECO:0000256" key="1">
    <source>
        <dbReference type="ARBA" id="ARBA00004571"/>
    </source>
</evidence>
<dbReference type="NCBIfam" id="TIGR04056">
    <property type="entry name" value="OMP_RagA_SusC"/>
    <property type="match status" value="1"/>
</dbReference>
<dbReference type="Gene3D" id="2.170.130.10">
    <property type="entry name" value="TonB-dependent receptor, plug domain"/>
    <property type="match status" value="1"/>
</dbReference>
<protein>
    <submittedName>
        <fullName evidence="12">TonB-dependent receptor</fullName>
    </submittedName>
</protein>
<organism evidence="12 13">
    <name type="scientific">Rhodohalobacter sulfatireducens</name>
    <dbReference type="NCBI Taxonomy" id="2911366"/>
    <lineage>
        <taxon>Bacteria</taxon>
        <taxon>Pseudomonadati</taxon>
        <taxon>Balneolota</taxon>
        <taxon>Balneolia</taxon>
        <taxon>Balneolales</taxon>
        <taxon>Balneolaceae</taxon>
        <taxon>Rhodohalobacter</taxon>
    </lineage>
</organism>
<evidence type="ECO:0000259" key="10">
    <source>
        <dbReference type="Pfam" id="PF00593"/>
    </source>
</evidence>
<dbReference type="InterPro" id="IPR000531">
    <property type="entry name" value="Beta-barrel_TonB"/>
</dbReference>
<keyword evidence="6 8" id="KW-0472">Membrane</keyword>
<evidence type="ECO:0000256" key="8">
    <source>
        <dbReference type="PROSITE-ProRule" id="PRU01360"/>
    </source>
</evidence>
<keyword evidence="4 8" id="KW-0812">Transmembrane</keyword>
<evidence type="ECO:0000256" key="3">
    <source>
        <dbReference type="ARBA" id="ARBA00022452"/>
    </source>
</evidence>
<evidence type="ECO:0000256" key="7">
    <source>
        <dbReference type="ARBA" id="ARBA00023237"/>
    </source>
</evidence>
<dbReference type="Pfam" id="PF00593">
    <property type="entry name" value="TonB_dep_Rec_b-barrel"/>
    <property type="match status" value="1"/>
</dbReference>
<keyword evidence="2 8" id="KW-0813">Transport</keyword>
<comment type="subcellular location">
    <subcellularLocation>
        <location evidence="1 8">Cell outer membrane</location>
        <topology evidence="1 8">Multi-pass membrane protein</topology>
    </subcellularLocation>
</comment>
<name>A0ABS9KC74_9BACT</name>
<dbReference type="Pfam" id="PF07715">
    <property type="entry name" value="Plug"/>
    <property type="match status" value="1"/>
</dbReference>
<keyword evidence="5 9" id="KW-0798">TonB box</keyword>
<dbReference type="Gene3D" id="2.40.170.20">
    <property type="entry name" value="TonB-dependent receptor, beta-barrel domain"/>
    <property type="match status" value="1"/>
</dbReference>
<keyword evidence="3 8" id="KW-1134">Transmembrane beta strand</keyword>
<proteinExistence type="inferred from homology"/>
<dbReference type="PROSITE" id="PS52016">
    <property type="entry name" value="TONB_DEPENDENT_REC_3"/>
    <property type="match status" value="1"/>
</dbReference>
<dbReference type="InterPro" id="IPR037066">
    <property type="entry name" value="Plug_dom_sf"/>
</dbReference>
<dbReference type="Proteomes" id="UP001165366">
    <property type="component" value="Unassembled WGS sequence"/>
</dbReference>
<dbReference type="InterPro" id="IPR008969">
    <property type="entry name" value="CarboxyPept-like_regulatory"/>
</dbReference>
<evidence type="ECO:0000256" key="2">
    <source>
        <dbReference type="ARBA" id="ARBA00022448"/>
    </source>
</evidence>
<dbReference type="InterPro" id="IPR023996">
    <property type="entry name" value="TonB-dep_OMP_SusC/RagA"/>
</dbReference>
<evidence type="ECO:0000313" key="12">
    <source>
        <dbReference type="EMBL" id="MCG2588441.1"/>
    </source>
</evidence>
<keyword evidence="12" id="KW-0675">Receptor</keyword>
<reference evidence="12" key="1">
    <citation type="submission" date="2022-01" db="EMBL/GenBank/DDBJ databases">
        <authorList>
            <person name="Wang Y."/>
        </authorList>
    </citation>
    <scope>NUCLEOTIDE SEQUENCE</scope>
    <source>
        <strain evidence="12">WB101</strain>
    </source>
</reference>
<keyword evidence="13" id="KW-1185">Reference proteome</keyword>
<evidence type="ECO:0000313" key="13">
    <source>
        <dbReference type="Proteomes" id="UP001165366"/>
    </source>
</evidence>
<evidence type="ECO:0000256" key="6">
    <source>
        <dbReference type="ARBA" id="ARBA00023136"/>
    </source>
</evidence>
<dbReference type="EMBL" id="JAKLWS010000007">
    <property type="protein sequence ID" value="MCG2588441.1"/>
    <property type="molecule type" value="Genomic_DNA"/>
</dbReference>
<accession>A0ABS9KC74</accession>
<dbReference type="InterPro" id="IPR036942">
    <property type="entry name" value="Beta-barrel_TonB_sf"/>
</dbReference>
<dbReference type="SUPFAM" id="SSF56935">
    <property type="entry name" value="Porins"/>
    <property type="match status" value="1"/>
</dbReference>
<evidence type="ECO:0000256" key="4">
    <source>
        <dbReference type="ARBA" id="ARBA00022692"/>
    </source>
</evidence>
<gene>
    <name evidence="12" type="ORF">L6773_07695</name>
</gene>
<dbReference type="SUPFAM" id="SSF49464">
    <property type="entry name" value="Carboxypeptidase regulatory domain-like"/>
    <property type="match status" value="1"/>
</dbReference>